<dbReference type="InterPro" id="IPR028896">
    <property type="entry name" value="GcvT/YgfZ/DmdA"/>
</dbReference>
<protein>
    <recommendedName>
        <fullName evidence="8">Sarcosine oxidase subunit alpha family protein</fullName>
    </recommendedName>
</protein>
<gene>
    <name evidence="6" type="ORF">NK718_03835</name>
</gene>
<feature type="domain" description="Aminomethyltransferase C-terminal" evidence="4">
    <location>
        <begin position="425"/>
        <end position="507"/>
    </location>
</feature>
<dbReference type="InterPro" id="IPR013977">
    <property type="entry name" value="GcvT_C"/>
</dbReference>
<proteinExistence type="predicted"/>
<feature type="domain" description="SoxA A3" evidence="5">
    <location>
        <begin position="38"/>
        <end position="121"/>
    </location>
</feature>
<evidence type="ECO:0000259" key="3">
    <source>
        <dbReference type="Pfam" id="PF01571"/>
    </source>
</evidence>
<evidence type="ECO:0000256" key="2">
    <source>
        <dbReference type="SAM" id="MobiDB-lite"/>
    </source>
</evidence>
<keyword evidence="7" id="KW-1185">Reference proteome</keyword>
<dbReference type="PANTHER" id="PTHR43757">
    <property type="entry name" value="AMINOMETHYLTRANSFERASE"/>
    <property type="match status" value="1"/>
</dbReference>
<comment type="caution">
    <text evidence="6">The sequence shown here is derived from an EMBL/GenBank/DDBJ whole genome shotgun (WGS) entry which is preliminary data.</text>
</comment>
<name>A0ABT1L813_9HYPH</name>
<evidence type="ECO:0008006" key="8">
    <source>
        <dbReference type="Google" id="ProtNLM"/>
    </source>
</evidence>
<reference evidence="6 7" key="1">
    <citation type="submission" date="2022-07" db="EMBL/GenBank/DDBJ databases">
        <authorList>
            <person name="Li W.-J."/>
            <person name="Deng Q.-Q."/>
        </authorList>
    </citation>
    <scope>NUCLEOTIDE SEQUENCE [LARGE SCALE GENOMIC DNA]</scope>
    <source>
        <strain evidence="6 7">SYSU M60028</strain>
    </source>
</reference>
<dbReference type="InterPro" id="IPR029043">
    <property type="entry name" value="GcvT/YgfZ_C"/>
</dbReference>
<dbReference type="Pfam" id="PF17806">
    <property type="entry name" value="SO_alpha_A3"/>
    <property type="match status" value="1"/>
</dbReference>
<organism evidence="6 7">
    <name type="scientific">Alsobacter ponti</name>
    <dbReference type="NCBI Taxonomy" id="2962936"/>
    <lineage>
        <taxon>Bacteria</taxon>
        <taxon>Pseudomonadati</taxon>
        <taxon>Pseudomonadota</taxon>
        <taxon>Alphaproteobacteria</taxon>
        <taxon>Hyphomicrobiales</taxon>
        <taxon>Alsobacteraceae</taxon>
        <taxon>Alsobacter</taxon>
    </lineage>
</organism>
<dbReference type="SUPFAM" id="SSF103025">
    <property type="entry name" value="Folate-binding domain"/>
    <property type="match status" value="1"/>
</dbReference>
<evidence type="ECO:0000259" key="5">
    <source>
        <dbReference type="Pfam" id="PF17806"/>
    </source>
</evidence>
<dbReference type="Gene3D" id="3.30.1360.120">
    <property type="entry name" value="Probable tRNA modification gtpase trme, domain 1"/>
    <property type="match status" value="1"/>
</dbReference>
<dbReference type="InterPro" id="IPR041117">
    <property type="entry name" value="SoxA_A3"/>
</dbReference>
<dbReference type="InterPro" id="IPR006222">
    <property type="entry name" value="GCVT_N"/>
</dbReference>
<evidence type="ECO:0000313" key="6">
    <source>
        <dbReference type="EMBL" id="MCP8937634.1"/>
    </source>
</evidence>
<accession>A0ABT1L813</accession>
<sequence>MAEARAAVAVPKSGGAPAARDPAALDAAPAWPNGDAGGRAWIDLQSDVTVKDVGIAARENYASVEHLKRYTTLGMATDQGKTSNVNGIAALAAATGRAPGEVGTTTYRPPYVPVPFSAIAGLRGGERMNPVRRLPLEARHRALGATLGEYGGWLRPAYYGPGDMTEAVAREIRAAREAVAVFDASPLGKIEVIGPDAARFMDFQSYMTLSTLAPGRMRYGFMLEETGIVFDDGVVSRLDENRFRVSCSTSHVAAMHARFETWRQDQFDPARLFIHNATTHWATLAVSGPLSRLLMERLSIVADLSDAALPHMAFVEGRFAGGPATVARVSFTGERGYEVSVPAARAAELHERLLAAGRDLGVAPLGIEALMALRAEKGFVVVGLDTDGTTMPHDLGFGGPRLKRTGDFVGKRSLFTQAAEAADRKQLVGLDTVDGAPLPRGAHVVARDGGRLRSEGFVTSSYASPALRRPVALGLVARGAARHGEEVTLRHLGRELRARLRPPCAYDAKGDRLNA</sequence>
<evidence type="ECO:0000313" key="7">
    <source>
        <dbReference type="Proteomes" id="UP001205890"/>
    </source>
</evidence>
<dbReference type="EMBL" id="JANCLU010000002">
    <property type="protein sequence ID" value="MCP8937634.1"/>
    <property type="molecule type" value="Genomic_DNA"/>
</dbReference>
<evidence type="ECO:0000259" key="4">
    <source>
        <dbReference type="Pfam" id="PF08669"/>
    </source>
</evidence>
<dbReference type="InterPro" id="IPR027266">
    <property type="entry name" value="TrmE/GcvT-like"/>
</dbReference>
<dbReference type="Proteomes" id="UP001205890">
    <property type="component" value="Unassembled WGS sequence"/>
</dbReference>
<feature type="region of interest" description="Disordered" evidence="2">
    <location>
        <begin position="1"/>
        <end position="30"/>
    </location>
</feature>
<dbReference type="PANTHER" id="PTHR43757:SF2">
    <property type="entry name" value="AMINOMETHYLTRANSFERASE, MITOCHONDRIAL"/>
    <property type="match status" value="1"/>
</dbReference>
<feature type="domain" description="GCVT N-terminal" evidence="3">
    <location>
        <begin position="137"/>
        <end position="398"/>
    </location>
</feature>
<keyword evidence="1" id="KW-0560">Oxidoreductase</keyword>
<feature type="compositionally biased region" description="Low complexity" evidence="2">
    <location>
        <begin position="16"/>
        <end position="30"/>
    </location>
</feature>
<evidence type="ECO:0000256" key="1">
    <source>
        <dbReference type="ARBA" id="ARBA00023002"/>
    </source>
</evidence>
<dbReference type="Pfam" id="PF08669">
    <property type="entry name" value="GCV_T_C"/>
    <property type="match status" value="1"/>
</dbReference>
<dbReference type="SUPFAM" id="SSF101790">
    <property type="entry name" value="Aminomethyltransferase beta-barrel domain"/>
    <property type="match status" value="1"/>
</dbReference>
<dbReference type="Pfam" id="PF01571">
    <property type="entry name" value="GCV_T"/>
    <property type="match status" value="1"/>
</dbReference>